<comment type="caution">
    <text evidence="1">The sequence shown here is derived from an EMBL/GenBank/DDBJ whole genome shotgun (WGS) entry which is preliminary data.</text>
</comment>
<proteinExistence type="predicted"/>
<gene>
    <name evidence="1" type="ORF">ACFQZJ_03105</name>
</gene>
<evidence type="ECO:0000313" key="2">
    <source>
        <dbReference type="Proteomes" id="UP001597012"/>
    </source>
</evidence>
<reference evidence="2" key="1">
    <citation type="journal article" date="2019" name="Int. J. Syst. Evol. Microbiol.">
        <title>The Global Catalogue of Microorganisms (GCM) 10K type strain sequencing project: providing services to taxonomists for standard genome sequencing and annotation.</title>
        <authorList>
            <consortium name="The Broad Institute Genomics Platform"/>
            <consortium name="The Broad Institute Genome Sequencing Center for Infectious Disease"/>
            <person name="Wu L."/>
            <person name="Ma J."/>
        </authorList>
    </citation>
    <scope>NUCLEOTIDE SEQUENCE [LARGE SCALE GENOMIC DNA]</scope>
    <source>
        <strain evidence="2">CCUG 61948</strain>
    </source>
</reference>
<evidence type="ECO:0008006" key="3">
    <source>
        <dbReference type="Google" id="ProtNLM"/>
    </source>
</evidence>
<accession>A0ABW3B0B0</accession>
<name>A0ABW3B0B0_9FLAO</name>
<dbReference type="Proteomes" id="UP001597012">
    <property type="component" value="Unassembled WGS sequence"/>
</dbReference>
<keyword evidence="2" id="KW-1185">Reference proteome</keyword>
<organism evidence="1 2">
    <name type="scientific">Maribacter chungangensis</name>
    <dbReference type="NCBI Taxonomy" id="1069117"/>
    <lineage>
        <taxon>Bacteria</taxon>
        <taxon>Pseudomonadati</taxon>
        <taxon>Bacteroidota</taxon>
        <taxon>Flavobacteriia</taxon>
        <taxon>Flavobacteriales</taxon>
        <taxon>Flavobacteriaceae</taxon>
        <taxon>Maribacter</taxon>
    </lineage>
</organism>
<evidence type="ECO:0000313" key="1">
    <source>
        <dbReference type="EMBL" id="MFD0796434.1"/>
    </source>
</evidence>
<sequence>MKVKAVCIVMVCFSIWSCSSDDNGGTSGNNSIVGTWDATELIINEDTASDEAVIGSQILKLLSNDDCYIITLKFNEDLTAEARNSITEAISTATFGAGGLDVPCPTDFEVVSNSYTFSNGTISFLNDDGETVNVAVSINGDTMTVDAQSLQLPEVDEPGELVFIRR</sequence>
<dbReference type="EMBL" id="JBHTHY010000003">
    <property type="protein sequence ID" value="MFD0796434.1"/>
    <property type="molecule type" value="Genomic_DNA"/>
</dbReference>
<dbReference type="RefSeq" id="WP_379932221.1">
    <property type="nucleotide sequence ID" value="NZ_JBHTHY010000003.1"/>
</dbReference>
<protein>
    <recommendedName>
        <fullName evidence="3">Lipocalin-like domain-containing protein</fullName>
    </recommendedName>
</protein>